<protein>
    <submittedName>
        <fullName evidence="1">Uncharacterized protein</fullName>
    </submittedName>
</protein>
<name>A0A432WH88_9GAMM</name>
<dbReference type="EMBL" id="PIPO01000003">
    <property type="protein sequence ID" value="RUO33091.1"/>
    <property type="molecule type" value="Genomic_DNA"/>
</dbReference>
<keyword evidence="2" id="KW-1185">Reference proteome</keyword>
<dbReference type="Proteomes" id="UP000287823">
    <property type="component" value="Unassembled WGS sequence"/>
</dbReference>
<organism evidence="1 2">
    <name type="scientific">Aliidiomarina soli</name>
    <dbReference type="NCBI Taxonomy" id="1928574"/>
    <lineage>
        <taxon>Bacteria</taxon>
        <taxon>Pseudomonadati</taxon>
        <taxon>Pseudomonadota</taxon>
        <taxon>Gammaproteobacteria</taxon>
        <taxon>Alteromonadales</taxon>
        <taxon>Idiomarinaceae</taxon>
        <taxon>Aliidiomarina</taxon>
    </lineage>
</organism>
<proteinExistence type="predicted"/>
<evidence type="ECO:0000313" key="2">
    <source>
        <dbReference type="Proteomes" id="UP000287823"/>
    </source>
</evidence>
<sequence>MTLTTGCTTTSAKPQKHRDLLPEQAKLTLILIDEAYFFDLKESDEAAFHLAAAEIKADQSLSDNFDKFLSQFIAKIPFYGENWRDTYNHTLVFYVQGHQQLDPLRGYQVTNAAGETISQGFQLIPGDHLLELSILPNKYSLNGDLQIGIAHKSGNMLEFTIPQAALPSPPG</sequence>
<comment type="caution">
    <text evidence="1">The sequence shown here is derived from an EMBL/GenBank/DDBJ whole genome shotgun (WGS) entry which is preliminary data.</text>
</comment>
<evidence type="ECO:0000313" key="1">
    <source>
        <dbReference type="EMBL" id="RUO33091.1"/>
    </source>
</evidence>
<reference evidence="1 2" key="1">
    <citation type="journal article" date="2011" name="Front. Microbiol.">
        <title>Genomic signatures of strain selection and enhancement in Bacillus atrophaeus var. globigii, a historical biowarfare simulant.</title>
        <authorList>
            <person name="Gibbons H.S."/>
            <person name="Broomall S.M."/>
            <person name="McNew L.A."/>
            <person name="Daligault H."/>
            <person name="Chapman C."/>
            <person name="Bruce D."/>
            <person name="Karavis M."/>
            <person name="Krepps M."/>
            <person name="McGregor P.A."/>
            <person name="Hong C."/>
            <person name="Park K.H."/>
            <person name="Akmal A."/>
            <person name="Feldman A."/>
            <person name="Lin J.S."/>
            <person name="Chang W.E."/>
            <person name="Higgs B.W."/>
            <person name="Demirev P."/>
            <person name="Lindquist J."/>
            <person name="Liem A."/>
            <person name="Fochler E."/>
            <person name="Read T.D."/>
            <person name="Tapia R."/>
            <person name="Johnson S."/>
            <person name="Bishop-Lilly K.A."/>
            <person name="Detter C."/>
            <person name="Han C."/>
            <person name="Sozhamannan S."/>
            <person name="Rosenzweig C.N."/>
            <person name="Skowronski E.W."/>
        </authorList>
    </citation>
    <scope>NUCLEOTIDE SEQUENCE [LARGE SCALE GENOMIC DNA]</scope>
    <source>
        <strain evidence="1 2">Y4G10-17</strain>
    </source>
</reference>
<dbReference type="AlphaFoldDB" id="A0A432WH88"/>
<gene>
    <name evidence="1" type="ORF">CWE14_07630</name>
</gene>
<dbReference type="RefSeq" id="WP_126798823.1">
    <property type="nucleotide sequence ID" value="NZ_PIPO01000003.1"/>
</dbReference>
<accession>A0A432WH88</accession>